<evidence type="ECO:0000313" key="2">
    <source>
        <dbReference type="Proteomes" id="UP001150603"/>
    </source>
</evidence>
<sequence length="314" mass="35051">MHSILSILSLSTRKTILITGCDTYPGYSIALELLRHKGKTFSDVYLTYYKETQLIHLLKQKGAHAIRLAASDRSAIVSAYHKADIVVVVPPVSDEQFMHGGTEVFVDAAGEANVSGLVVCTKLNIEQLAELPALKPIKAYEDAYERTKGKVKYASLVRCPLHLDMLWLVRQQIAVEHKLRLPVDPQAKFTAIIEADGARALYNILVDEKFKPGTYELTGSEVLTFSHVARAASEVFGRAIEYAKVGKQELIEYLSKRSEVSENEAIFVVDMLEAVSRGYLSAKNNTLKDMLGKDPMDFVSYLEHNAKDFRPKTK</sequence>
<dbReference type="EMBL" id="JANBPW010001726">
    <property type="protein sequence ID" value="KAJ1943357.1"/>
    <property type="molecule type" value="Genomic_DNA"/>
</dbReference>
<dbReference type="Proteomes" id="UP001150603">
    <property type="component" value="Unassembled WGS sequence"/>
</dbReference>
<comment type="caution">
    <text evidence="1">The sequence shown here is derived from an EMBL/GenBank/DDBJ whole genome shotgun (WGS) entry which is preliminary data.</text>
</comment>
<reference evidence="1" key="1">
    <citation type="submission" date="2022-07" db="EMBL/GenBank/DDBJ databases">
        <title>Phylogenomic reconstructions and comparative analyses of Kickxellomycotina fungi.</title>
        <authorList>
            <person name="Reynolds N.K."/>
            <person name="Stajich J.E."/>
            <person name="Barry K."/>
            <person name="Grigoriev I.V."/>
            <person name="Crous P."/>
            <person name="Smith M.E."/>
        </authorList>
    </citation>
    <scope>NUCLEOTIDE SEQUENCE</scope>
    <source>
        <strain evidence="1">NRRL 5244</strain>
    </source>
</reference>
<keyword evidence="2" id="KW-1185">Reference proteome</keyword>
<gene>
    <name evidence="1" type="ORF">FBU59_002936</name>
</gene>
<accession>A0ACC1JA28</accession>
<organism evidence="1 2">
    <name type="scientific">Linderina macrospora</name>
    <dbReference type="NCBI Taxonomy" id="4868"/>
    <lineage>
        <taxon>Eukaryota</taxon>
        <taxon>Fungi</taxon>
        <taxon>Fungi incertae sedis</taxon>
        <taxon>Zoopagomycota</taxon>
        <taxon>Kickxellomycotina</taxon>
        <taxon>Kickxellomycetes</taxon>
        <taxon>Kickxellales</taxon>
        <taxon>Kickxellaceae</taxon>
        <taxon>Linderina</taxon>
    </lineage>
</organism>
<protein>
    <submittedName>
        <fullName evidence="1">Uncharacterized protein</fullName>
    </submittedName>
</protein>
<name>A0ACC1JA28_9FUNG</name>
<proteinExistence type="predicted"/>
<evidence type="ECO:0000313" key="1">
    <source>
        <dbReference type="EMBL" id="KAJ1943357.1"/>
    </source>
</evidence>